<evidence type="ECO:0000259" key="5">
    <source>
        <dbReference type="PROSITE" id="PS50835"/>
    </source>
</evidence>
<evidence type="ECO:0000256" key="2">
    <source>
        <dbReference type="ARBA" id="ARBA00023157"/>
    </source>
</evidence>
<dbReference type="SMART" id="SM00409">
    <property type="entry name" value="IG"/>
    <property type="match status" value="2"/>
</dbReference>
<dbReference type="PROSITE" id="PS50835">
    <property type="entry name" value="IG_LIKE"/>
    <property type="match status" value="1"/>
</dbReference>
<keyword evidence="7" id="KW-1185">Reference proteome</keyword>
<keyword evidence="2" id="KW-1015">Disulfide bond</keyword>
<sequence>MSISVKAVESSFFISASSRTPSVTYGDSFDLQCIVKLHYTPSVPITVTWRFQPQGGGGRVPRPGNSDEGGHAALGGAAEGGTYQCSAQLWRRSYDNTWSKIANRTSNLLGINVLKPVSKLRLQKANQSLSFLEDSRVRVNCSIVAQTSPDSQHTVLWYARKGAEPDSTPELLLKISHVSGFEYGAYAEEEELKRRVQSERLSPQLYGLTLHRAELSDSGTYYCQVEEWLLDPDAVWYPPRPRHLRIHTCGRYTAR</sequence>
<name>A0A9Q1EP08_SYNKA</name>
<dbReference type="CDD" id="cd00099">
    <property type="entry name" value="IgV"/>
    <property type="match status" value="1"/>
</dbReference>
<dbReference type="InterPro" id="IPR013783">
    <property type="entry name" value="Ig-like_fold"/>
</dbReference>
<reference evidence="6" key="1">
    <citation type="journal article" date="2023" name="Science">
        <title>Genome structures resolve the early diversification of teleost fishes.</title>
        <authorList>
            <person name="Parey E."/>
            <person name="Louis A."/>
            <person name="Montfort J."/>
            <person name="Bouchez O."/>
            <person name="Roques C."/>
            <person name="Iampietro C."/>
            <person name="Lluch J."/>
            <person name="Castinel A."/>
            <person name="Donnadieu C."/>
            <person name="Desvignes T."/>
            <person name="Floi Bucao C."/>
            <person name="Jouanno E."/>
            <person name="Wen M."/>
            <person name="Mejri S."/>
            <person name="Dirks R."/>
            <person name="Jansen H."/>
            <person name="Henkel C."/>
            <person name="Chen W.J."/>
            <person name="Zahm M."/>
            <person name="Cabau C."/>
            <person name="Klopp C."/>
            <person name="Thompson A.W."/>
            <person name="Robinson-Rechavi M."/>
            <person name="Braasch I."/>
            <person name="Lecointre G."/>
            <person name="Bobe J."/>
            <person name="Postlethwait J.H."/>
            <person name="Berthelot C."/>
            <person name="Roest Crollius H."/>
            <person name="Guiguen Y."/>
        </authorList>
    </citation>
    <scope>NUCLEOTIDE SEQUENCE</scope>
    <source>
        <strain evidence="6">WJC10195</strain>
    </source>
</reference>
<gene>
    <name evidence="6" type="ORF">SKAU_G00322040</name>
</gene>
<dbReference type="Proteomes" id="UP001152622">
    <property type="component" value="Chromosome 14"/>
</dbReference>
<dbReference type="Gene3D" id="2.60.40.10">
    <property type="entry name" value="Immunoglobulins"/>
    <property type="match status" value="1"/>
</dbReference>
<dbReference type="EMBL" id="JAINUF010000014">
    <property type="protein sequence ID" value="KAJ8342276.1"/>
    <property type="molecule type" value="Genomic_DNA"/>
</dbReference>
<evidence type="ECO:0000256" key="1">
    <source>
        <dbReference type="ARBA" id="ARBA00022729"/>
    </source>
</evidence>
<dbReference type="InterPro" id="IPR036179">
    <property type="entry name" value="Ig-like_dom_sf"/>
</dbReference>
<feature type="region of interest" description="Disordered" evidence="4">
    <location>
        <begin position="54"/>
        <end position="75"/>
    </location>
</feature>
<dbReference type="Pfam" id="PF07686">
    <property type="entry name" value="V-set"/>
    <property type="match status" value="1"/>
</dbReference>
<keyword evidence="1" id="KW-0732">Signal</keyword>
<keyword evidence="3" id="KW-0393">Immunoglobulin domain</keyword>
<dbReference type="InterPro" id="IPR007110">
    <property type="entry name" value="Ig-like_dom"/>
</dbReference>
<evidence type="ECO:0000313" key="7">
    <source>
        <dbReference type="Proteomes" id="UP001152622"/>
    </source>
</evidence>
<proteinExistence type="predicted"/>
<accession>A0A9Q1EP08</accession>
<evidence type="ECO:0000313" key="6">
    <source>
        <dbReference type="EMBL" id="KAJ8342276.1"/>
    </source>
</evidence>
<dbReference type="OrthoDB" id="9890427at2759"/>
<evidence type="ECO:0000256" key="3">
    <source>
        <dbReference type="ARBA" id="ARBA00023319"/>
    </source>
</evidence>
<comment type="caution">
    <text evidence="6">The sequence shown here is derived from an EMBL/GenBank/DDBJ whole genome shotgun (WGS) entry which is preliminary data.</text>
</comment>
<dbReference type="PANTHER" id="PTHR12207">
    <property type="entry name" value="V-SET AND TRANSMEMBRANE DOMAIN-CONTAINING PROTEIN"/>
    <property type="match status" value="1"/>
</dbReference>
<organism evidence="6 7">
    <name type="scientific">Synaphobranchus kaupii</name>
    <name type="common">Kaup's arrowtooth eel</name>
    <dbReference type="NCBI Taxonomy" id="118154"/>
    <lineage>
        <taxon>Eukaryota</taxon>
        <taxon>Metazoa</taxon>
        <taxon>Chordata</taxon>
        <taxon>Craniata</taxon>
        <taxon>Vertebrata</taxon>
        <taxon>Euteleostomi</taxon>
        <taxon>Actinopterygii</taxon>
        <taxon>Neopterygii</taxon>
        <taxon>Teleostei</taxon>
        <taxon>Anguilliformes</taxon>
        <taxon>Synaphobranchidae</taxon>
        <taxon>Synaphobranchus</taxon>
    </lineage>
</organism>
<dbReference type="SUPFAM" id="SSF48726">
    <property type="entry name" value="Immunoglobulin"/>
    <property type="match status" value="2"/>
</dbReference>
<dbReference type="GO" id="GO:0016020">
    <property type="term" value="C:membrane"/>
    <property type="evidence" value="ECO:0007669"/>
    <property type="project" value="TreeGrafter"/>
</dbReference>
<dbReference type="InterPro" id="IPR003599">
    <property type="entry name" value="Ig_sub"/>
</dbReference>
<feature type="domain" description="Ig-like" evidence="5">
    <location>
        <begin position="116"/>
        <end position="226"/>
    </location>
</feature>
<dbReference type="AlphaFoldDB" id="A0A9Q1EP08"/>
<dbReference type="InterPro" id="IPR013106">
    <property type="entry name" value="Ig_V-set"/>
</dbReference>
<evidence type="ECO:0000256" key="4">
    <source>
        <dbReference type="SAM" id="MobiDB-lite"/>
    </source>
</evidence>
<dbReference type="InterPro" id="IPR051102">
    <property type="entry name" value="IgSF_V-set/TM_domain"/>
</dbReference>
<protein>
    <recommendedName>
        <fullName evidence="5">Ig-like domain-containing protein</fullName>
    </recommendedName>
</protein>